<proteinExistence type="predicted"/>
<dbReference type="OrthoDB" id="10401481at2759"/>
<dbReference type="VEuPathDB" id="MicrosporidiaDB:H312_03234"/>
<reference evidence="1 2" key="2">
    <citation type="submission" date="2014-03" db="EMBL/GenBank/DDBJ databases">
        <title>The Genome Sequence of Anncaliia algerae insect isolate PRA339.</title>
        <authorList>
            <consortium name="The Broad Institute Genome Sequencing Platform"/>
            <consortium name="The Broad Institute Genome Sequencing Center for Infectious Disease"/>
            <person name="Cuomo C."/>
            <person name="Becnel J."/>
            <person name="Sanscrainte N."/>
            <person name="Walker B."/>
            <person name="Young S.K."/>
            <person name="Zeng Q."/>
            <person name="Gargeya S."/>
            <person name="Fitzgerald M."/>
            <person name="Haas B."/>
            <person name="Abouelleil A."/>
            <person name="Alvarado L."/>
            <person name="Arachchi H.M."/>
            <person name="Berlin A.M."/>
            <person name="Chapman S.B."/>
            <person name="Dewar J."/>
            <person name="Goldberg J."/>
            <person name="Griggs A."/>
            <person name="Gujja S."/>
            <person name="Hansen M."/>
            <person name="Howarth C."/>
            <person name="Imamovic A."/>
            <person name="Larimer J."/>
            <person name="McCowan C."/>
            <person name="Murphy C."/>
            <person name="Neiman D."/>
            <person name="Pearson M."/>
            <person name="Priest M."/>
            <person name="Roberts A."/>
            <person name="Saif S."/>
            <person name="Shea T."/>
            <person name="Sisk P."/>
            <person name="Sykes S."/>
            <person name="Wortman J."/>
            <person name="Nusbaum C."/>
            <person name="Birren B."/>
        </authorList>
    </citation>
    <scope>NUCLEOTIDE SEQUENCE [LARGE SCALE GENOMIC DNA]</scope>
    <source>
        <strain evidence="1 2">PRA339</strain>
    </source>
</reference>
<reference evidence="2" key="1">
    <citation type="submission" date="2013-02" db="EMBL/GenBank/DDBJ databases">
        <authorList>
            <consortium name="The Broad Institute Genome Sequencing Platform"/>
            <person name="Cuomo C."/>
            <person name="Becnel J."/>
            <person name="Sanscrainte N."/>
            <person name="Walker B."/>
            <person name="Young S.K."/>
            <person name="Zeng Q."/>
            <person name="Gargeya S."/>
            <person name="Fitzgerald M."/>
            <person name="Haas B."/>
            <person name="Abouelleil A."/>
            <person name="Alvarado L."/>
            <person name="Arachchi H.M."/>
            <person name="Berlin A.M."/>
            <person name="Chapman S.B."/>
            <person name="Dewar J."/>
            <person name="Goldberg J."/>
            <person name="Griggs A."/>
            <person name="Gujja S."/>
            <person name="Hansen M."/>
            <person name="Howarth C."/>
            <person name="Imamovic A."/>
            <person name="Larimer J."/>
            <person name="McCowan C."/>
            <person name="Murphy C."/>
            <person name="Neiman D."/>
            <person name="Pearson M."/>
            <person name="Priest M."/>
            <person name="Roberts A."/>
            <person name="Saif S."/>
            <person name="Shea T."/>
            <person name="Sisk P."/>
            <person name="Sykes S."/>
            <person name="Wortman J."/>
            <person name="Nusbaum C."/>
            <person name="Birren B."/>
        </authorList>
    </citation>
    <scope>NUCLEOTIDE SEQUENCE [LARGE SCALE GENOMIC DNA]</scope>
    <source>
        <strain evidence="2">PRA339</strain>
    </source>
</reference>
<evidence type="ECO:0000313" key="2">
    <source>
        <dbReference type="Proteomes" id="UP000030655"/>
    </source>
</evidence>
<accession>A0A059EWU0</accession>
<sequence>MHELQANNKLRECCVGMDKELPFILIELNKERVFNLKEMIDINRIEFYNIEFCIDLMLMCEQDPRLANNLFFSTKQVIEFIEKNIYIFLNNFIKLLGIKLEINVRKLINVCLTLNNIPMANKFILRRFYNRIYTLNEGHLLTVLETKSQFIRKDCVELMKYFRCDNDICSKSSYIIEQEKSINGITEINHYIVDTKEDSIKTVIERNLFLCIHCHSPLKENLTEKKANFIFVYKIYHSLLFFDAISHIQINSKRFLIGYLYRRKLVPTFFILGETDLNDLNCYIDFKSFTHQSFPLYLKGIYSLTHSQFVLDDNTHIDLNLVLSIFHIRNTTVNIYTNDVYYIKNYALSYFSNYSLEVPVFIEEKSVQTNKLVIFNEKNINQLNNSEFNFIIELKNNFINYEYTPTKHKLYISQYKLHEESHKLLQNTFLSLRSVFKDKISPFKLLEIIKILSEAFCMYVNKQPNIHDLRLIEKTCVKCIVPDLNIKILAIYSKKEMYDF</sequence>
<dbReference type="Proteomes" id="UP000030655">
    <property type="component" value="Unassembled WGS sequence"/>
</dbReference>
<dbReference type="AlphaFoldDB" id="A0A059EWU0"/>
<gene>
    <name evidence="1" type="ORF">H312_03234</name>
</gene>
<organism evidence="1 2">
    <name type="scientific">Anncaliia algerae PRA339</name>
    <dbReference type="NCBI Taxonomy" id="1288291"/>
    <lineage>
        <taxon>Eukaryota</taxon>
        <taxon>Fungi</taxon>
        <taxon>Fungi incertae sedis</taxon>
        <taxon>Microsporidia</taxon>
        <taxon>Tubulinosematoidea</taxon>
        <taxon>Tubulinosematidae</taxon>
        <taxon>Anncaliia</taxon>
    </lineage>
</organism>
<dbReference type="EMBL" id="KK365287">
    <property type="protein sequence ID" value="KCZ79380.1"/>
    <property type="molecule type" value="Genomic_DNA"/>
</dbReference>
<protein>
    <submittedName>
        <fullName evidence="1">Uncharacterized protein</fullName>
    </submittedName>
</protein>
<dbReference type="HOGENOM" id="CLU_545082_0_0_1"/>
<evidence type="ECO:0000313" key="1">
    <source>
        <dbReference type="EMBL" id="KCZ79380.1"/>
    </source>
</evidence>
<keyword evidence="2" id="KW-1185">Reference proteome</keyword>
<name>A0A059EWU0_9MICR</name>